<feature type="binding site" evidence="7">
    <location>
        <position position="22"/>
    </location>
    <ligand>
        <name>(6S)-5-formyl-5,6,7,8-tetrahydrofolate</name>
        <dbReference type="ChEBI" id="CHEBI:57457"/>
    </ligand>
</feature>
<dbReference type="InterPro" id="IPR025867">
    <property type="entry name" value="MnmE_helical"/>
</dbReference>
<evidence type="ECO:0000256" key="1">
    <source>
        <dbReference type="ARBA" id="ARBA00011043"/>
    </source>
</evidence>
<dbReference type="GO" id="GO:0005737">
    <property type="term" value="C:cytoplasm"/>
    <property type="evidence" value="ECO:0007669"/>
    <property type="project" value="UniProtKB-SubCell"/>
</dbReference>
<dbReference type="FunCoup" id="A0A1B1AID8">
    <property type="interactions" value="578"/>
</dbReference>
<dbReference type="SUPFAM" id="SSF52540">
    <property type="entry name" value="P-loop containing nucleoside triphosphate hydrolases"/>
    <property type="match status" value="1"/>
</dbReference>
<dbReference type="GO" id="GO:0046872">
    <property type="term" value="F:metal ion binding"/>
    <property type="evidence" value="ECO:0007669"/>
    <property type="project" value="UniProtKB-KW"/>
</dbReference>
<evidence type="ECO:0000256" key="8">
    <source>
        <dbReference type="RuleBase" id="RU003313"/>
    </source>
</evidence>
<keyword evidence="7" id="KW-0963">Cytoplasm</keyword>
<keyword evidence="7" id="KW-0460">Magnesium</keyword>
<dbReference type="OrthoDB" id="9805918at2"/>
<feature type="binding site" evidence="7">
    <location>
        <begin position="271"/>
        <end position="274"/>
    </location>
    <ligand>
        <name>GTP</name>
        <dbReference type="ChEBI" id="CHEBI:37565"/>
    </ligand>
</feature>
<name>A0A1B1AID8_9PROT</name>
<dbReference type="GO" id="GO:0003924">
    <property type="term" value="F:GTPase activity"/>
    <property type="evidence" value="ECO:0007669"/>
    <property type="project" value="UniProtKB-UniRule"/>
</dbReference>
<dbReference type="GO" id="GO:0030488">
    <property type="term" value="P:tRNA methylation"/>
    <property type="evidence" value="ECO:0007669"/>
    <property type="project" value="TreeGrafter"/>
</dbReference>
<keyword evidence="7" id="KW-0479">Metal-binding</keyword>
<comment type="function">
    <text evidence="7">Exhibits a very high intrinsic GTPase hydrolysis rate. Involved in the addition of a carboxymethylaminomethyl (cmnm) group at the wobble position (U34) of certain tRNAs, forming tRNA-cmnm(5)s(2)U34.</text>
</comment>
<evidence type="ECO:0000313" key="10">
    <source>
        <dbReference type="EMBL" id="ANP46301.1"/>
    </source>
</evidence>
<feature type="binding site" evidence="7">
    <location>
        <position position="231"/>
    </location>
    <ligand>
        <name>Mg(2+)</name>
        <dbReference type="ChEBI" id="CHEBI:18420"/>
    </ligand>
</feature>
<proteinExistence type="inferred from homology"/>
<dbReference type="InterPro" id="IPR018948">
    <property type="entry name" value="GTP-bd_TrmE_N"/>
</dbReference>
<dbReference type="Proteomes" id="UP000092498">
    <property type="component" value="Chromosome"/>
</dbReference>
<dbReference type="NCBIfam" id="NF003661">
    <property type="entry name" value="PRK05291.1-3"/>
    <property type="match status" value="1"/>
</dbReference>
<keyword evidence="4 7" id="KW-0378">Hydrolase</keyword>
<dbReference type="Pfam" id="PF10396">
    <property type="entry name" value="TrmE_N"/>
    <property type="match status" value="1"/>
</dbReference>
<comment type="cofactor">
    <cofactor evidence="7">
        <name>K(+)</name>
        <dbReference type="ChEBI" id="CHEBI:29103"/>
    </cofactor>
    <text evidence="7">Binds 1 potassium ion per subunit.</text>
</comment>
<dbReference type="Pfam" id="PF01926">
    <property type="entry name" value="MMR_HSR1"/>
    <property type="match status" value="1"/>
</dbReference>
<evidence type="ECO:0000256" key="4">
    <source>
        <dbReference type="ARBA" id="ARBA00022801"/>
    </source>
</evidence>
<feature type="binding site" evidence="7">
    <location>
        <position position="121"/>
    </location>
    <ligand>
        <name>(6S)-5-formyl-5,6,7,8-tetrahydrofolate</name>
        <dbReference type="ChEBI" id="CHEBI:57457"/>
    </ligand>
</feature>
<dbReference type="FunFam" id="3.30.1360.120:FF:000007">
    <property type="entry name" value="tRNA modification GTPase GTPBP3, mitochondrial"/>
    <property type="match status" value="1"/>
</dbReference>
<dbReference type="InterPro" id="IPR027266">
    <property type="entry name" value="TrmE/GcvT-like"/>
</dbReference>
<keyword evidence="2 7" id="KW-0819">tRNA processing</keyword>
<keyword evidence="3 7" id="KW-0547">Nucleotide-binding</keyword>
<dbReference type="HAMAP" id="MF_00379">
    <property type="entry name" value="GTPase_MnmE"/>
    <property type="match status" value="1"/>
</dbReference>
<keyword evidence="5 7" id="KW-0630">Potassium</keyword>
<dbReference type="InterPro" id="IPR027368">
    <property type="entry name" value="MnmE_dom2"/>
</dbReference>
<comment type="subcellular location">
    <subcellularLocation>
        <location evidence="7">Cytoplasm</location>
    </subcellularLocation>
</comment>
<dbReference type="Gene3D" id="1.20.120.430">
    <property type="entry name" value="tRNA modification GTPase MnmE domain 2"/>
    <property type="match status" value="1"/>
</dbReference>
<evidence type="ECO:0000256" key="2">
    <source>
        <dbReference type="ARBA" id="ARBA00022694"/>
    </source>
</evidence>
<dbReference type="CDD" id="cd04164">
    <property type="entry name" value="trmE"/>
    <property type="match status" value="1"/>
</dbReference>
<dbReference type="CDD" id="cd14858">
    <property type="entry name" value="TrmE_N"/>
    <property type="match status" value="1"/>
</dbReference>
<dbReference type="RefSeq" id="WP_066771092.1">
    <property type="nucleotide sequence ID" value="NZ_CP013244.1"/>
</dbReference>
<dbReference type="EC" id="3.6.-.-" evidence="7"/>
<evidence type="ECO:0000256" key="7">
    <source>
        <dbReference type="HAMAP-Rule" id="MF_00379"/>
    </source>
</evidence>
<evidence type="ECO:0000256" key="5">
    <source>
        <dbReference type="ARBA" id="ARBA00022958"/>
    </source>
</evidence>
<gene>
    <name evidence="7" type="primary">mnmE</name>
    <name evidence="7" type="synonym">trmE</name>
    <name evidence="10" type="ORF">ATE48_10425</name>
</gene>
<dbReference type="PROSITE" id="PS51709">
    <property type="entry name" value="G_TRME"/>
    <property type="match status" value="1"/>
</dbReference>
<dbReference type="STRING" id="1759059.ATE48_10425"/>
<dbReference type="PRINTS" id="PR00326">
    <property type="entry name" value="GTP1OBG"/>
</dbReference>
<keyword evidence="11" id="KW-1185">Reference proteome</keyword>
<dbReference type="GO" id="GO:0002098">
    <property type="term" value="P:tRNA wobble uridine modification"/>
    <property type="evidence" value="ECO:0007669"/>
    <property type="project" value="TreeGrafter"/>
</dbReference>
<feature type="binding site" evidence="7">
    <location>
        <begin position="246"/>
        <end position="252"/>
    </location>
    <ligand>
        <name>GTP</name>
        <dbReference type="ChEBI" id="CHEBI:37565"/>
    </ligand>
</feature>
<feature type="binding site" evidence="7">
    <location>
        <position position="252"/>
    </location>
    <ligand>
        <name>Mg(2+)</name>
        <dbReference type="ChEBI" id="CHEBI:18420"/>
    </ligand>
</feature>
<feature type="binding site" evidence="7">
    <location>
        <position position="248"/>
    </location>
    <ligand>
        <name>K(+)</name>
        <dbReference type="ChEBI" id="CHEBI:29103"/>
    </ligand>
</feature>
<evidence type="ECO:0000313" key="11">
    <source>
        <dbReference type="Proteomes" id="UP000092498"/>
    </source>
</evidence>
<comment type="similarity">
    <text evidence="1 7 8">Belongs to the TRAFAC class TrmE-Era-EngA-EngB-Septin-like GTPase superfamily. TrmE GTPase family.</text>
</comment>
<dbReference type="NCBIfam" id="TIGR00450">
    <property type="entry name" value="mnmE_trmE_thdF"/>
    <property type="match status" value="1"/>
</dbReference>
<dbReference type="InterPro" id="IPR027417">
    <property type="entry name" value="P-loop_NTPase"/>
</dbReference>
<feature type="binding site" evidence="7">
    <location>
        <position position="251"/>
    </location>
    <ligand>
        <name>K(+)</name>
        <dbReference type="ChEBI" id="CHEBI:29103"/>
    </ligand>
</feature>
<comment type="caution">
    <text evidence="7">Lacks conserved residue(s) required for the propagation of feature annotation.</text>
</comment>
<reference evidence="10 11" key="1">
    <citation type="submission" date="2015-11" db="EMBL/GenBank/DDBJ databases">
        <title>Whole-Genome Sequence of Candidatus Oderbacter manganicum from the National Park Lower Oder Valley, Germany.</title>
        <authorList>
            <person name="Braun B."/>
            <person name="Liere K."/>
            <person name="Szewzyk U."/>
        </authorList>
    </citation>
    <scope>NUCLEOTIDE SEQUENCE [LARGE SCALE GENOMIC DNA]</scope>
    <source>
        <strain evidence="10 11">OTSz_A_272</strain>
    </source>
</reference>
<dbReference type="InterPro" id="IPR005225">
    <property type="entry name" value="Small_GTP-bd"/>
</dbReference>
<evidence type="ECO:0000256" key="6">
    <source>
        <dbReference type="ARBA" id="ARBA00023134"/>
    </source>
</evidence>
<feature type="domain" description="TrmE-type G" evidence="9">
    <location>
        <begin position="217"/>
        <end position="360"/>
    </location>
</feature>
<feature type="binding site" evidence="7">
    <location>
        <position position="246"/>
    </location>
    <ligand>
        <name>K(+)</name>
        <dbReference type="ChEBI" id="CHEBI:29103"/>
    </ligand>
</feature>
<dbReference type="GO" id="GO:0005525">
    <property type="term" value="F:GTP binding"/>
    <property type="evidence" value="ECO:0007669"/>
    <property type="project" value="UniProtKB-UniRule"/>
</dbReference>
<dbReference type="InterPro" id="IPR031168">
    <property type="entry name" value="G_TrmE"/>
</dbReference>
<dbReference type="InterPro" id="IPR006073">
    <property type="entry name" value="GTP-bd"/>
</dbReference>
<dbReference type="AlphaFoldDB" id="A0A1B1AID8"/>
<accession>A0A1B1AID8</accession>
<dbReference type="SUPFAM" id="SSF116878">
    <property type="entry name" value="TrmE connector domain"/>
    <property type="match status" value="1"/>
</dbReference>
<feature type="binding site" evidence="7">
    <location>
        <position position="436"/>
    </location>
    <ligand>
        <name>(6S)-5-formyl-5,6,7,8-tetrahydrofolate</name>
        <dbReference type="ChEBI" id="CHEBI:57457"/>
    </ligand>
</feature>
<dbReference type="NCBIfam" id="TIGR00231">
    <property type="entry name" value="small_GTP"/>
    <property type="match status" value="1"/>
</dbReference>
<dbReference type="PANTHER" id="PTHR42714:SF2">
    <property type="entry name" value="TRNA MODIFICATION GTPASE GTPBP3, MITOCHONDRIAL"/>
    <property type="match status" value="1"/>
</dbReference>
<protein>
    <recommendedName>
        <fullName evidence="7">tRNA modification GTPase MnmE</fullName>
        <ecNumber evidence="7">3.6.-.-</ecNumber>
    </recommendedName>
</protein>
<feature type="binding site" evidence="7">
    <location>
        <position position="81"/>
    </location>
    <ligand>
        <name>(6S)-5-formyl-5,6,7,8-tetrahydrofolate</name>
        <dbReference type="ChEBI" id="CHEBI:57457"/>
    </ligand>
</feature>
<dbReference type="PANTHER" id="PTHR42714">
    <property type="entry name" value="TRNA MODIFICATION GTPASE GTPBP3"/>
    <property type="match status" value="1"/>
</dbReference>
<dbReference type="EMBL" id="CP013244">
    <property type="protein sequence ID" value="ANP46301.1"/>
    <property type="molecule type" value="Genomic_DNA"/>
</dbReference>
<feature type="binding site" evidence="7">
    <location>
        <position position="227"/>
    </location>
    <ligand>
        <name>K(+)</name>
        <dbReference type="ChEBI" id="CHEBI:29103"/>
    </ligand>
</feature>
<comment type="subunit">
    <text evidence="7">Homodimer. Heterotetramer of two MnmE and two MnmG subunits.</text>
</comment>
<evidence type="ECO:0000259" key="9">
    <source>
        <dbReference type="PROSITE" id="PS51709"/>
    </source>
</evidence>
<keyword evidence="6 7" id="KW-0342">GTP-binding</keyword>
<dbReference type="InterPro" id="IPR004520">
    <property type="entry name" value="GTPase_MnmE"/>
</dbReference>
<dbReference type="Gene3D" id="3.30.1360.120">
    <property type="entry name" value="Probable tRNA modification gtpase trme, domain 1"/>
    <property type="match status" value="1"/>
</dbReference>
<dbReference type="Pfam" id="PF12631">
    <property type="entry name" value="MnmE_helical"/>
    <property type="match status" value="1"/>
</dbReference>
<sequence>MKPETIVALATGAGRAGVAVIRLSGPAAGAALSALTARDLPKPRMATREAFCDPRTGVSLDDGLALWFPGPHSFTGEDVVELHIHGGSAVIAAVIDAALSQPGVRPAEPGEYTRRAFENGKLDLAEAEGLADLVDAETEGQRRQALRQRRGALSAVYEGWRARLIEAAALIEAEIDFPDEDLPGALAQRAGPILRALADDMGRHLNDAHRGERVRDGFRIAILGEPNVGKSSLLNALAQREAAIVSDIPGTTRDIVETRRVMAGFPVWIADTAGLREAADAIEAEGISRALARAEEADLRIVLVEADNATVPALLTALGEGDLVVKSKADLTGDSGHLTISTKTGQGIPELEALIAARVAEALGREEAPVLTRARHRRLVEEARAALSRAIPALDLGPELAAEDVRVAADQIGRLTGRIDVEDLLGEIFSSFCIGK</sequence>
<dbReference type="KEGG" id="cbot:ATE48_10425"/>
<evidence type="ECO:0000256" key="3">
    <source>
        <dbReference type="ARBA" id="ARBA00022741"/>
    </source>
</evidence>
<feature type="binding site" evidence="7">
    <location>
        <begin position="227"/>
        <end position="232"/>
    </location>
    <ligand>
        <name>GTP</name>
        <dbReference type="ChEBI" id="CHEBI:37565"/>
    </ligand>
</feature>
<dbReference type="Gene3D" id="3.40.50.300">
    <property type="entry name" value="P-loop containing nucleotide triphosphate hydrolases"/>
    <property type="match status" value="1"/>
</dbReference>
<dbReference type="InParanoid" id="A0A1B1AID8"/>
<organism evidence="10 11">
    <name type="scientific">Candidatus Viadribacter manganicus</name>
    <dbReference type="NCBI Taxonomy" id="1759059"/>
    <lineage>
        <taxon>Bacteria</taxon>
        <taxon>Pseudomonadati</taxon>
        <taxon>Pseudomonadota</taxon>
        <taxon>Alphaproteobacteria</taxon>
        <taxon>Hyphomonadales</taxon>
        <taxon>Hyphomonadaceae</taxon>
        <taxon>Candidatus Viadribacter</taxon>
    </lineage>
</organism>